<gene>
    <name evidence="2" type="ORF">INT45_001871</name>
</gene>
<feature type="compositionally biased region" description="Basic and acidic residues" evidence="1">
    <location>
        <begin position="137"/>
        <end position="156"/>
    </location>
</feature>
<feature type="region of interest" description="Disordered" evidence="1">
    <location>
        <begin position="67"/>
        <end position="179"/>
    </location>
</feature>
<evidence type="ECO:0000256" key="1">
    <source>
        <dbReference type="SAM" id="MobiDB-lite"/>
    </source>
</evidence>
<dbReference type="AlphaFoldDB" id="A0A8H7VM56"/>
<evidence type="ECO:0000313" key="2">
    <source>
        <dbReference type="EMBL" id="KAG2219699.1"/>
    </source>
</evidence>
<proteinExistence type="predicted"/>
<name>A0A8H7VM56_9FUNG</name>
<dbReference type="Proteomes" id="UP000646827">
    <property type="component" value="Unassembled WGS sequence"/>
</dbReference>
<feature type="compositionally biased region" description="Acidic residues" evidence="1">
    <location>
        <begin position="107"/>
        <end position="128"/>
    </location>
</feature>
<evidence type="ECO:0000313" key="3">
    <source>
        <dbReference type="Proteomes" id="UP000646827"/>
    </source>
</evidence>
<protein>
    <submittedName>
        <fullName evidence="2">Uncharacterized protein</fullName>
    </submittedName>
</protein>
<dbReference type="EMBL" id="JAEPRB010000168">
    <property type="protein sequence ID" value="KAG2219699.1"/>
    <property type="molecule type" value="Genomic_DNA"/>
</dbReference>
<keyword evidence="3" id="KW-1185">Reference proteome</keyword>
<feature type="compositionally biased region" description="Basic and acidic residues" evidence="1">
    <location>
        <begin position="67"/>
        <end position="106"/>
    </location>
</feature>
<comment type="caution">
    <text evidence="2">The sequence shown here is derived from an EMBL/GenBank/DDBJ whole genome shotgun (WGS) entry which is preliminary data.</text>
</comment>
<sequence length="241" mass="27625">MPKILFDEEGEAVGSTASVDIAKEEKLIQKIVNDSESDSDDEAPEAISATSAKDFILQAQKTQKELLARAAAEEKDKRRQREQRLREQKQGSRREQKRKQQDVGEKGEEEEDNKMAELTEEDNAELLPEELLVQAAEEEKTKKNHLKAEDLERLLVEVDNDTEQSEKDQRKKRKTQTGVRQVGEYTVKVLSKRPRAPAVDQELKSFKDKHSLYKKDLPRKSALLQRSEGIVGKAASQFRRR</sequence>
<dbReference type="OrthoDB" id="2440732at2759"/>
<reference evidence="2 3" key="1">
    <citation type="submission" date="2020-12" db="EMBL/GenBank/DDBJ databases">
        <title>Metabolic potential, ecology and presence of endohyphal bacteria is reflected in genomic diversity of Mucoromycotina.</title>
        <authorList>
            <person name="Muszewska A."/>
            <person name="Okrasinska A."/>
            <person name="Steczkiewicz K."/>
            <person name="Drgas O."/>
            <person name="Orlowska M."/>
            <person name="Perlinska-Lenart U."/>
            <person name="Aleksandrzak-Piekarczyk T."/>
            <person name="Szatraj K."/>
            <person name="Zielenkiewicz U."/>
            <person name="Pilsyk S."/>
            <person name="Malc E."/>
            <person name="Mieczkowski P."/>
            <person name="Kruszewska J.S."/>
            <person name="Biernat P."/>
            <person name="Pawlowska J."/>
        </authorList>
    </citation>
    <scope>NUCLEOTIDE SEQUENCE [LARGE SCALE GENOMIC DNA]</scope>
    <source>
        <strain evidence="2 3">CBS 142.35</strain>
    </source>
</reference>
<organism evidence="2 3">
    <name type="scientific">Circinella minor</name>
    <dbReference type="NCBI Taxonomy" id="1195481"/>
    <lineage>
        <taxon>Eukaryota</taxon>
        <taxon>Fungi</taxon>
        <taxon>Fungi incertae sedis</taxon>
        <taxon>Mucoromycota</taxon>
        <taxon>Mucoromycotina</taxon>
        <taxon>Mucoromycetes</taxon>
        <taxon>Mucorales</taxon>
        <taxon>Lichtheimiaceae</taxon>
        <taxon>Circinella</taxon>
    </lineage>
</organism>
<accession>A0A8H7VM56</accession>